<evidence type="ECO:0000256" key="4">
    <source>
        <dbReference type="ARBA" id="ARBA00023136"/>
    </source>
</evidence>
<dbReference type="InterPro" id="IPR020846">
    <property type="entry name" value="MFS_dom"/>
</dbReference>
<feature type="transmembrane region" description="Helical" evidence="5">
    <location>
        <begin position="112"/>
        <end position="132"/>
    </location>
</feature>
<dbReference type="PATRIC" id="fig|172049.5.peg.1414"/>
<dbReference type="InterPro" id="IPR011701">
    <property type="entry name" value="MFS"/>
</dbReference>
<keyword evidence="3 5" id="KW-1133">Transmembrane helix</keyword>
<evidence type="ECO:0000313" key="8">
    <source>
        <dbReference type="Proteomes" id="UP000053911"/>
    </source>
</evidence>
<dbReference type="Gene3D" id="1.20.1250.20">
    <property type="entry name" value="MFS general substrate transporter like domains"/>
    <property type="match status" value="2"/>
</dbReference>
<gene>
    <name evidence="7" type="ORF">XD54_0642</name>
</gene>
<feature type="domain" description="Major facilitator superfamily (MFS) profile" evidence="6">
    <location>
        <begin position="16"/>
        <end position="406"/>
    </location>
</feature>
<dbReference type="AlphaFoldDB" id="A0A124FFG4"/>
<dbReference type="InterPro" id="IPR050382">
    <property type="entry name" value="MFS_Na/Anion_cotransporter"/>
</dbReference>
<keyword evidence="4 5" id="KW-0472">Membrane</keyword>
<feature type="transmembrane region" description="Helical" evidence="5">
    <location>
        <begin position="291"/>
        <end position="311"/>
    </location>
</feature>
<dbReference type="RefSeq" id="WP_283217384.1">
    <property type="nucleotide sequence ID" value="NZ_LGFD01000009.1"/>
</dbReference>
<evidence type="ECO:0000259" key="6">
    <source>
        <dbReference type="PROSITE" id="PS50850"/>
    </source>
</evidence>
<keyword evidence="2 5" id="KW-0812">Transmembrane</keyword>
<name>A0A124FFG4_9EURY</name>
<feature type="transmembrane region" description="Helical" evidence="5">
    <location>
        <begin position="54"/>
        <end position="74"/>
    </location>
</feature>
<dbReference type="PROSITE" id="PS50850">
    <property type="entry name" value="MFS"/>
    <property type="match status" value="1"/>
</dbReference>
<organism evidence="7 8">
    <name type="scientific">Thermococcus sibiricus</name>
    <dbReference type="NCBI Taxonomy" id="172049"/>
    <lineage>
        <taxon>Archaea</taxon>
        <taxon>Methanobacteriati</taxon>
        <taxon>Methanobacteriota</taxon>
        <taxon>Thermococci</taxon>
        <taxon>Thermococcales</taxon>
        <taxon>Thermococcaceae</taxon>
        <taxon>Thermococcus</taxon>
    </lineage>
</organism>
<reference evidence="8" key="1">
    <citation type="journal article" date="2015" name="MBio">
        <title>Genome-Resolved Metagenomic Analysis Reveals Roles for Candidate Phyla and Other Microbial Community Members in Biogeochemical Transformations in Oil Reservoirs.</title>
        <authorList>
            <person name="Hu P."/>
            <person name="Tom L."/>
            <person name="Singh A."/>
            <person name="Thomas B.C."/>
            <person name="Baker B.J."/>
            <person name="Piceno Y.M."/>
            <person name="Andersen G.L."/>
            <person name="Banfield J.F."/>
        </authorList>
    </citation>
    <scope>NUCLEOTIDE SEQUENCE [LARGE SCALE GENOMIC DNA]</scope>
</reference>
<dbReference type="EMBL" id="LGFD01000009">
    <property type="protein sequence ID" value="KUK18026.1"/>
    <property type="molecule type" value="Genomic_DNA"/>
</dbReference>
<evidence type="ECO:0000256" key="2">
    <source>
        <dbReference type="ARBA" id="ARBA00022692"/>
    </source>
</evidence>
<proteinExistence type="predicted"/>
<feature type="transmembrane region" description="Helical" evidence="5">
    <location>
        <begin position="382"/>
        <end position="402"/>
    </location>
</feature>
<dbReference type="Proteomes" id="UP000053911">
    <property type="component" value="Unassembled WGS sequence"/>
</dbReference>
<comment type="subcellular location">
    <subcellularLocation>
        <location evidence="1">Membrane</location>
        <topology evidence="1">Multi-pass membrane protein</topology>
    </subcellularLocation>
</comment>
<feature type="transmembrane region" description="Helical" evidence="5">
    <location>
        <begin position="224"/>
        <end position="241"/>
    </location>
</feature>
<evidence type="ECO:0000313" key="7">
    <source>
        <dbReference type="EMBL" id="KUK18026.1"/>
    </source>
</evidence>
<feature type="transmembrane region" description="Helical" evidence="5">
    <location>
        <begin position="317"/>
        <end position="336"/>
    </location>
</feature>
<evidence type="ECO:0000256" key="5">
    <source>
        <dbReference type="SAM" id="Phobius"/>
    </source>
</evidence>
<dbReference type="GO" id="GO:0016020">
    <property type="term" value="C:membrane"/>
    <property type="evidence" value="ECO:0007669"/>
    <property type="project" value="UniProtKB-SubCell"/>
</dbReference>
<dbReference type="InterPro" id="IPR036259">
    <property type="entry name" value="MFS_trans_sf"/>
</dbReference>
<feature type="transmembrane region" description="Helical" evidence="5">
    <location>
        <begin position="12"/>
        <end position="34"/>
    </location>
</feature>
<feature type="transmembrane region" description="Helical" evidence="5">
    <location>
        <begin position="144"/>
        <end position="169"/>
    </location>
</feature>
<comment type="caution">
    <text evidence="7">The sequence shown here is derived from an EMBL/GenBank/DDBJ whole genome shotgun (WGS) entry which is preliminary data.</text>
</comment>
<evidence type="ECO:0000256" key="1">
    <source>
        <dbReference type="ARBA" id="ARBA00004141"/>
    </source>
</evidence>
<sequence>MNSKQSSSLRKSQWIVLLIVFLSTLIGYIARMSVSVALKSISQSFNWTTSEEGSLGGILLGIFLVSYGISNIFLSPSIDKIGAKKVLSISILSWSLTLVLASIFGHLYPMLLLSRVLLGLSQGVLFPVANKITASWFSESKRAFATTVFLSSGPIGSLLTPLIVVPIIVKSSWQVSFYFISILGIVLIPFVVYFIKDNPTEQEQRKKDLNIQSNMKTLLFNREFQILLVGFITACIIWWGVSLWLPTYFLNAQGLTANEMSYATTLSYVGAIAGMIFASSISEVTKNRKNIIVSGLVSAGILILLLTLLHIQSKTIAVLMFFLIFFTGQMLPPIFFTIMQTRISIQLVGTATGLMNGLGNGFGTMGPVLIGFIIALTGSYPLGLAFVGVLALIGGVIFLLFYKETDKLFI</sequence>
<dbReference type="PANTHER" id="PTHR11662">
    <property type="entry name" value="SOLUTE CARRIER FAMILY 17"/>
    <property type="match status" value="1"/>
</dbReference>
<feature type="transmembrane region" description="Helical" evidence="5">
    <location>
        <begin position="175"/>
        <end position="195"/>
    </location>
</feature>
<dbReference type="GO" id="GO:0022857">
    <property type="term" value="F:transmembrane transporter activity"/>
    <property type="evidence" value="ECO:0007669"/>
    <property type="project" value="InterPro"/>
</dbReference>
<feature type="transmembrane region" description="Helical" evidence="5">
    <location>
        <begin position="86"/>
        <end position="106"/>
    </location>
</feature>
<evidence type="ECO:0000256" key="3">
    <source>
        <dbReference type="ARBA" id="ARBA00022989"/>
    </source>
</evidence>
<dbReference type="Pfam" id="PF07690">
    <property type="entry name" value="MFS_1"/>
    <property type="match status" value="1"/>
</dbReference>
<feature type="transmembrane region" description="Helical" evidence="5">
    <location>
        <begin position="261"/>
        <end position="279"/>
    </location>
</feature>
<protein>
    <submittedName>
        <fullName evidence="7">Major facilitator superfamily MFS-1</fullName>
    </submittedName>
</protein>
<dbReference type="PANTHER" id="PTHR11662:SF399">
    <property type="entry name" value="FI19708P1-RELATED"/>
    <property type="match status" value="1"/>
</dbReference>
<dbReference type="SUPFAM" id="SSF103473">
    <property type="entry name" value="MFS general substrate transporter"/>
    <property type="match status" value="1"/>
</dbReference>
<feature type="transmembrane region" description="Helical" evidence="5">
    <location>
        <begin position="357"/>
        <end position="376"/>
    </location>
</feature>
<accession>A0A124FFG4</accession>